<keyword evidence="1" id="KW-1133">Transmembrane helix</keyword>
<evidence type="ECO:0000313" key="3">
    <source>
        <dbReference type="Proteomes" id="UP001206572"/>
    </source>
</evidence>
<comment type="caution">
    <text evidence="2">The sequence shown here is derived from an EMBL/GenBank/DDBJ whole genome shotgun (WGS) entry which is preliminary data.</text>
</comment>
<feature type="transmembrane region" description="Helical" evidence="1">
    <location>
        <begin position="161"/>
        <end position="184"/>
    </location>
</feature>
<proteinExistence type="predicted"/>
<reference evidence="2 3" key="1">
    <citation type="submission" date="2022-08" db="EMBL/GenBank/DDBJ databases">
        <title>Reclassification of Massilia species as members of the genera Telluria, Duganella, Pseudoduganella, Mokoshia gen. nov. and Zemynaea gen. nov. using orthogonal and non-orthogonal genome-based approaches.</title>
        <authorList>
            <person name="Bowman J.P."/>
        </authorList>
    </citation>
    <scope>NUCLEOTIDE SEQUENCE [LARGE SCALE GENOMIC DNA]</scope>
    <source>
        <strain evidence="2 3">JCM 31661</strain>
    </source>
</reference>
<keyword evidence="1" id="KW-0472">Membrane</keyword>
<feature type="transmembrane region" description="Helical" evidence="1">
    <location>
        <begin position="190"/>
        <end position="212"/>
    </location>
</feature>
<gene>
    <name evidence="2" type="ORF">NX780_17305</name>
</gene>
<dbReference type="EMBL" id="JANUHA010000013">
    <property type="protein sequence ID" value="MCS0598110.1"/>
    <property type="molecule type" value="Genomic_DNA"/>
</dbReference>
<protein>
    <submittedName>
        <fullName evidence="2">Malonate decarboxylase holo-[acyl-carrier-protein] synthase</fullName>
    </submittedName>
</protein>
<feature type="transmembrane region" description="Helical" evidence="1">
    <location>
        <begin position="39"/>
        <end position="60"/>
    </location>
</feature>
<dbReference type="RefSeq" id="WP_258829127.1">
    <property type="nucleotide sequence ID" value="NZ_JANUHA010000013.1"/>
</dbReference>
<accession>A0ABT2AQ90</accession>
<name>A0ABT2AQ90_9BURK</name>
<evidence type="ECO:0000256" key="1">
    <source>
        <dbReference type="SAM" id="Phobius"/>
    </source>
</evidence>
<keyword evidence="1" id="KW-0812">Transmembrane</keyword>
<sequence length="240" mass="26931">MEAVNSEKLFLSLTLLAFGSVLGWLLTYKIAGADAGFEALAICLTIAGLTFVFQLALYFVNQDRLFYVAVFYGALGLNLVWFMFSLFIPIFWVETVPLLAKCSASGILVFLSIANLWRGYRQFADRWRSVGDPLVIGRVNPQLHTIDWEQIQKRLRYDANIFIPGLPQNVTSVLSALLLISMLAGLNFRTVYPVLSTFAWGVPCAVFGSFFFQLVGNRMSEASAINDLQKKLGFVFKIRK</sequence>
<evidence type="ECO:0000313" key="2">
    <source>
        <dbReference type="EMBL" id="MCS0598110.1"/>
    </source>
</evidence>
<feature type="transmembrane region" description="Helical" evidence="1">
    <location>
        <begin position="98"/>
        <end position="117"/>
    </location>
</feature>
<organism evidence="2 3">
    <name type="scientific">Massilia agri</name>
    <dbReference type="NCBI Taxonomy" id="1886785"/>
    <lineage>
        <taxon>Bacteria</taxon>
        <taxon>Pseudomonadati</taxon>
        <taxon>Pseudomonadota</taxon>
        <taxon>Betaproteobacteria</taxon>
        <taxon>Burkholderiales</taxon>
        <taxon>Oxalobacteraceae</taxon>
        <taxon>Telluria group</taxon>
        <taxon>Massilia</taxon>
    </lineage>
</organism>
<feature type="transmembrane region" description="Helical" evidence="1">
    <location>
        <begin position="67"/>
        <end position="92"/>
    </location>
</feature>
<dbReference type="Proteomes" id="UP001206572">
    <property type="component" value="Unassembled WGS sequence"/>
</dbReference>
<keyword evidence="3" id="KW-1185">Reference proteome</keyword>